<dbReference type="Proteomes" id="UP001279734">
    <property type="component" value="Unassembled WGS sequence"/>
</dbReference>
<accession>A0AAD3XNZ1</accession>
<dbReference type="AlphaFoldDB" id="A0AAD3XNZ1"/>
<dbReference type="EMBL" id="BSYO01000011">
    <property type="protein sequence ID" value="GMH11952.1"/>
    <property type="molecule type" value="Genomic_DNA"/>
</dbReference>
<sequence length="101" mass="11554">MKAATAGICMLVEEVFSKLGLDVNCTPAKPVFHSRRFLQDLYNFRTVPKDGSYRLQPDIILRFIGDTWFPLLSLHIGEDFVLLGSSLPFCQFGSDRVRWPF</sequence>
<organism evidence="1 2">
    <name type="scientific">Nepenthes gracilis</name>
    <name type="common">Slender pitcher plant</name>
    <dbReference type="NCBI Taxonomy" id="150966"/>
    <lineage>
        <taxon>Eukaryota</taxon>
        <taxon>Viridiplantae</taxon>
        <taxon>Streptophyta</taxon>
        <taxon>Embryophyta</taxon>
        <taxon>Tracheophyta</taxon>
        <taxon>Spermatophyta</taxon>
        <taxon>Magnoliopsida</taxon>
        <taxon>eudicotyledons</taxon>
        <taxon>Gunneridae</taxon>
        <taxon>Pentapetalae</taxon>
        <taxon>Caryophyllales</taxon>
        <taxon>Nepenthaceae</taxon>
        <taxon>Nepenthes</taxon>
    </lineage>
</organism>
<keyword evidence="2" id="KW-1185">Reference proteome</keyword>
<evidence type="ECO:0000313" key="1">
    <source>
        <dbReference type="EMBL" id="GMH11952.1"/>
    </source>
</evidence>
<name>A0AAD3XNZ1_NEPGR</name>
<proteinExistence type="predicted"/>
<comment type="caution">
    <text evidence="1">The sequence shown here is derived from an EMBL/GenBank/DDBJ whole genome shotgun (WGS) entry which is preliminary data.</text>
</comment>
<protein>
    <submittedName>
        <fullName evidence="1">Uncharacterized protein</fullName>
    </submittedName>
</protein>
<gene>
    <name evidence="1" type="ORF">Nepgr_013793</name>
</gene>
<reference evidence="1" key="1">
    <citation type="submission" date="2023-05" db="EMBL/GenBank/DDBJ databases">
        <title>Nepenthes gracilis genome sequencing.</title>
        <authorList>
            <person name="Fukushima K."/>
        </authorList>
    </citation>
    <scope>NUCLEOTIDE SEQUENCE</scope>
    <source>
        <strain evidence="1">SING2019-196</strain>
    </source>
</reference>
<evidence type="ECO:0000313" key="2">
    <source>
        <dbReference type="Proteomes" id="UP001279734"/>
    </source>
</evidence>